<dbReference type="InterPro" id="IPR029005">
    <property type="entry name" value="LIM-bd/SEUSS"/>
</dbReference>
<feature type="region of interest" description="Disordered" evidence="1">
    <location>
        <begin position="477"/>
        <end position="554"/>
    </location>
</feature>
<accession>A0A2S5BB39</accession>
<dbReference type="Pfam" id="PF01803">
    <property type="entry name" value="LIM_bind"/>
    <property type="match status" value="1"/>
</dbReference>
<gene>
    <name evidence="2" type="ORF">BMF94_2788</name>
</gene>
<feature type="compositionally biased region" description="Basic and acidic residues" evidence="1">
    <location>
        <begin position="493"/>
        <end position="503"/>
    </location>
</feature>
<feature type="region of interest" description="Disordered" evidence="1">
    <location>
        <begin position="188"/>
        <end position="232"/>
    </location>
</feature>
<comment type="caution">
    <text evidence="2">The sequence shown here is derived from an EMBL/GenBank/DDBJ whole genome shotgun (WGS) entry which is preliminary data.</text>
</comment>
<name>A0A2S5BB39_9BASI</name>
<feature type="compositionally biased region" description="Low complexity" evidence="1">
    <location>
        <begin position="188"/>
        <end position="203"/>
    </location>
</feature>
<feature type="region of interest" description="Disordered" evidence="1">
    <location>
        <begin position="697"/>
        <end position="723"/>
    </location>
</feature>
<feature type="region of interest" description="Disordered" evidence="1">
    <location>
        <begin position="1"/>
        <end position="156"/>
    </location>
</feature>
<dbReference type="Proteomes" id="UP000237144">
    <property type="component" value="Unassembled WGS sequence"/>
</dbReference>
<dbReference type="STRING" id="741276.A0A2S5BB39"/>
<evidence type="ECO:0000313" key="2">
    <source>
        <dbReference type="EMBL" id="POY73977.1"/>
    </source>
</evidence>
<proteinExistence type="predicted"/>
<reference evidence="2 3" key="1">
    <citation type="journal article" date="2018" name="Front. Microbiol.">
        <title>Prospects for Fungal Bioremediation of Acidic Radioactive Waste Sites: Characterization and Genome Sequence of Rhodotorula taiwanensis MD1149.</title>
        <authorList>
            <person name="Tkavc R."/>
            <person name="Matrosova V.Y."/>
            <person name="Grichenko O.E."/>
            <person name="Gostincar C."/>
            <person name="Volpe R.P."/>
            <person name="Klimenkova P."/>
            <person name="Gaidamakova E.K."/>
            <person name="Zhou C.E."/>
            <person name="Stewart B.J."/>
            <person name="Lyman M.G."/>
            <person name="Malfatti S.A."/>
            <person name="Rubinfeld B."/>
            <person name="Courtot M."/>
            <person name="Singh J."/>
            <person name="Dalgard C.L."/>
            <person name="Hamilton T."/>
            <person name="Frey K.G."/>
            <person name="Gunde-Cimerman N."/>
            <person name="Dugan L."/>
            <person name="Daly M.J."/>
        </authorList>
    </citation>
    <scope>NUCLEOTIDE SEQUENCE [LARGE SCALE GENOMIC DNA]</scope>
    <source>
        <strain evidence="2 3">MD1149</strain>
    </source>
</reference>
<sequence>MRGRQQPPPPLTVPLSAGSVPTTTTTTTAASHDYQPYAYPQQARGPAPVYGGGGLGGSRQAPGHELPVPPPQRELVGLPQHAMSIGGAGNRYADANDGRSPRNPSALPYSNGSGGPNGSHASPIVASPRTVPPPQGAGPSMHALPHPHGQIAPPARTIPSAASMRPLSALGGATATAAAAAAAAASSASPASQHQQPQHLQQSVSPFPQYASNYPRPSVSGPPPQARAAARHSLAPQPNTLLAAHVAVNGTGPITATSAPSGPAIARLAAFNEALQLALEHALPLDALRSVVADHFTDTGVVKIGLIDTMAQMTKVFGARPSQSVDRTARRTEPQKLPAEIPSSAFPRFMNINHLLGAVSTSFNPIVVREFRLTTPDPSGPRSPPAHASSPSAAFPVHIGYLLRSEDAMWCSRYGDGARVDVRGSLTVHLMFKDLGNGAAGLRIESLEFNARGFEESVPRSTIADIERALVAAAADAAMQSSPTKSVATLDDSVGKDGDEGAPLRRRTSKTQTRGMNTRRRSAATKSEQDVADDDDRSTLDDAGSRDAKTTPSLQDRQLDLVNLVRARVAPSPVGSFGVTEMGMRCLEIAESVAQLQNLIAFSIDTGGGPFESLARYADLHRSGAFAPAPPFPPGAGAGPGLVQNGYHGEYSGPGPMQQTFAAHPGLGGDIGGGLAEPIGLKRPAPNTPTIPTVLEQMDRDLPSPQKMPRAVSNAPRGRGRGR</sequence>
<keyword evidence="3" id="KW-1185">Reference proteome</keyword>
<dbReference type="EMBL" id="PJQD01000029">
    <property type="protein sequence ID" value="POY73977.1"/>
    <property type="molecule type" value="Genomic_DNA"/>
</dbReference>
<evidence type="ECO:0000256" key="1">
    <source>
        <dbReference type="SAM" id="MobiDB-lite"/>
    </source>
</evidence>
<dbReference type="PANTHER" id="PTHR10378">
    <property type="entry name" value="LIM DOMAIN-BINDING PROTEIN"/>
    <property type="match status" value="1"/>
</dbReference>
<dbReference type="OrthoDB" id="774557at2759"/>
<feature type="compositionally biased region" description="Pro residues" evidence="1">
    <location>
        <begin position="1"/>
        <end position="12"/>
    </location>
</feature>
<protein>
    <submittedName>
        <fullName evidence="2">Uncharacterized protein</fullName>
    </submittedName>
</protein>
<feature type="compositionally biased region" description="Basic and acidic residues" evidence="1">
    <location>
        <begin position="537"/>
        <end position="549"/>
    </location>
</feature>
<evidence type="ECO:0000313" key="3">
    <source>
        <dbReference type="Proteomes" id="UP000237144"/>
    </source>
</evidence>
<organism evidence="2 3">
    <name type="scientific">Rhodotorula taiwanensis</name>
    <dbReference type="NCBI Taxonomy" id="741276"/>
    <lineage>
        <taxon>Eukaryota</taxon>
        <taxon>Fungi</taxon>
        <taxon>Dikarya</taxon>
        <taxon>Basidiomycota</taxon>
        <taxon>Pucciniomycotina</taxon>
        <taxon>Microbotryomycetes</taxon>
        <taxon>Sporidiobolales</taxon>
        <taxon>Sporidiobolaceae</taxon>
        <taxon>Rhodotorula</taxon>
    </lineage>
</organism>
<dbReference type="AlphaFoldDB" id="A0A2S5BB39"/>